<evidence type="ECO:0000313" key="2">
    <source>
        <dbReference type="EMBL" id="BAN03423.1"/>
    </source>
</evidence>
<protein>
    <submittedName>
        <fullName evidence="2">Putative hydrolase</fullName>
    </submittedName>
</protein>
<dbReference type="RefSeq" id="WP_015442670.1">
    <property type="nucleotide sequence ID" value="NC_020520.1"/>
</dbReference>
<accession>A0A6C7EAR7</accession>
<dbReference type="PRINTS" id="PR00111">
    <property type="entry name" value="ABHYDROLASE"/>
</dbReference>
<dbReference type="InterPro" id="IPR050266">
    <property type="entry name" value="AB_hydrolase_sf"/>
</dbReference>
<dbReference type="Gene3D" id="3.40.50.1820">
    <property type="entry name" value="alpha/beta hydrolase"/>
    <property type="match status" value="1"/>
</dbReference>
<dbReference type="PANTHER" id="PTHR43798:SF33">
    <property type="entry name" value="HYDROLASE, PUTATIVE (AFU_ORTHOLOGUE AFUA_2G14860)-RELATED"/>
    <property type="match status" value="1"/>
</dbReference>
<reference evidence="2 3" key="1">
    <citation type="journal article" date="2013" name="Int. J. Syst. Evol. Microbiol.">
        <title>Ilumatobacter nonamiense sp. nov. and Ilumatobacter coccineum sp. nov., isolated from seashore sand.</title>
        <authorList>
            <person name="Matsumoto A."/>
            <person name="Kasai H."/>
            <person name="Matsuo Y."/>
            <person name="Shizuri Y."/>
            <person name="Ichikawa N."/>
            <person name="Fujita N."/>
            <person name="Omura S."/>
            <person name="Takahashi Y."/>
        </authorList>
    </citation>
    <scope>NUCLEOTIDE SEQUENCE [LARGE SCALE GENOMIC DNA]</scope>
    <source>
        <strain evidence="3">NBRC 103263 / KCTC 29153 / YM16-304</strain>
    </source>
</reference>
<dbReference type="OrthoDB" id="27092at2"/>
<dbReference type="PANTHER" id="PTHR43798">
    <property type="entry name" value="MONOACYLGLYCEROL LIPASE"/>
    <property type="match status" value="1"/>
</dbReference>
<keyword evidence="3" id="KW-1185">Reference proteome</keyword>
<dbReference type="AlphaFoldDB" id="A0A6C7EAR7"/>
<dbReference type="EMBL" id="AP012057">
    <property type="protein sequence ID" value="BAN03423.1"/>
    <property type="molecule type" value="Genomic_DNA"/>
</dbReference>
<dbReference type="InterPro" id="IPR029058">
    <property type="entry name" value="AB_hydrolase_fold"/>
</dbReference>
<keyword evidence="2" id="KW-0378">Hydrolase</keyword>
<dbReference type="SUPFAM" id="SSF53474">
    <property type="entry name" value="alpha/beta-Hydrolases"/>
    <property type="match status" value="1"/>
</dbReference>
<dbReference type="KEGG" id="aym:YM304_31090"/>
<evidence type="ECO:0000313" key="3">
    <source>
        <dbReference type="Proteomes" id="UP000011863"/>
    </source>
</evidence>
<evidence type="ECO:0000259" key="1">
    <source>
        <dbReference type="Pfam" id="PF00561"/>
    </source>
</evidence>
<organism evidence="2 3">
    <name type="scientific">Ilumatobacter coccineus (strain NBRC 103263 / KCTC 29153 / YM16-304)</name>
    <dbReference type="NCBI Taxonomy" id="1313172"/>
    <lineage>
        <taxon>Bacteria</taxon>
        <taxon>Bacillati</taxon>
        <taxon>Actinomycetota</taxon>
        <taxon>Acidimicrobiia</taxon>
        <taxon>Acidimicrobiales</taxon>
        <taxon>Ilumatobacteraceae</taxon>
        <taxon>Ilumatobacter</taxon>
    </lineage>
</organism>
<dbReference type="Pfam" id="PF00561">
    <property type="entry name" value="Abhydrolase_1"/>
    <property type="match status" value="1"/>
</dbReference>
<dbReference type="InterPro" id="IPR000073">
    <property type="entry name" value="AB_hydrolase_1"/>
</dbReference>
<dbReference type="GO" id="GO:0016020">
    <property type="term" value="C:membrane"/>
    <property type="evidence" value="ECO:0007669"/>
    <property type="project" value="TreeGrafter"/>
</dbReference>
<dbReference type="Proteomes" id="UP000011863">
    <property type="component" value="Chromosome"/>
</dbReference>
<dbReference type="GO" id="GO:0016787">
    <property type="term" value="F:hydrolase activity"/>
    <property type="evidence" value="ECO:0007669"/>
    <property type="project" value="UniProtKB-KW"/>
</dbReference>
<proteinExistence type="predicted"/>
<sequence length="310" mass="33793">MQLFLTVVVVLLTVAITALIVWEIMQRRSPLVKVWNPSSFPGRVTGGLGMLEGGAPSDRLHPDDPEVVVVLHGLGATADYFGDIYEGIAIDHRLVMPDLLGFGRSLDELRTDFGLDAHVDAIDGVLESLGAGRSRVLIAAHSMGSAVALAWAKRHPDRATGVVLWGPPVYESADAAQQIADEAGGMTKLLVADNEWSRRLCRLNCEHRRVAGWLMAAASPRWPTDVSRRASLHTWEAFDGSLHELVLDADWRELFAIDTPVTVFRGADDPIGDRAHLTAVARRATIVDVDGAGHHVALTHPHLLFDLLER</sequence>
<name>A0A6C7EAR7_ILUCY</name>
<gene>
    <name evidence="2" type="ORF">YM304_31090</name>
</gene>
<feature type="domain" description="AB hydrolase-1" evidence="1">
    <location>
        <begin position="67"/>
        <end position="301"/>
    </location>
</feature>